<dbReference type="GO" id="GO:0005990">
    <property type="term" value="P:lactose catabolic process"/>
    <property type="evidence" value="ECO:0007669"/>
    <property type="project" value="TreeGrafter"/>
</dbReference>
<dbReference type="GO" id="GO:0004565">
    <property type="term" value="F:beta-galactosidase activity"/>
    <property type="evidence" value="ECO:0007669"/>
    <property type="project" value="UniProtKB-EC"/>
</dbReference>
<dbReference type="Pfam" id="PF16353">
    <property type="entry name" value="LacZ_4"/>
    <property type="match status" value="1"/>
</dbReference>
<dbReference type="InterPro" id="IPR023232">
    <property type="entry name" value="Glyco_hydro_2_AS"/>
</dbReference>
<sequence length="972" mass="107997">MEVIYSPGEHEDPRPGREGLPPRAWVDRTDAQQLSLNGDWRFRLSPTAAVPGGDEFAKVDFDDGAKQWSDLPVPSHWVLHGHGNPAYVNIPYPFPVDPPFVPTENPTGDYRYAFDLPKDWSLGDGKTVLRFDGVDSWCKVWVNGTLLGTSSGSRVPVEFDASAALLAGSNVLAVRVHQWSAGSYLEDQDQWWMPGIFRDVTLLHRPEGSVVDHFVHVEYDHKTGGATLKVDAKPSGRVVIPELGIDAPTGELLHLAHVEPWTAETPRLYTGHLVTAGERVPLHVGFRTVAVEDGVIKVNGKRILFRGVNRHEFHPDTGRAVTRETMLQDVLLMKRHNMNAVRTSHYPPHPHFLDLCDEYGLWVIDENDYETHGFEQLDWAGNPSSTPLWKDALLDRVGRMVERDKNHPSIIIWSLGNEAGPGENIGHMASWIRQRDSSRLIHYEGDKTCKYVDMYSRMYVTHAEVDALGRREEDPLDDPELDKKRRAMPFILCEYIHAMGNGPGGQAEYQRLFEKYPRCQGGFVWEWIDHCFIKPTTDGRKYWAYGGDFGEEIHDGNFIVDGLLFPDRTPSPGLIEYKKVIEPVAITRADSRRVSIHNNRDFASLDDLAFTYRLERDGRGVAGGPLAVPSVAAGHTVTVPLPDVALSHSGERIWTITAVLAADTKWAKAGHEIAWGQFPAAETSPPVVATSSSAPVFDSATGVVTLGPAQFSTTTGQLTRLGRLPVTSLQLDIWRATTDNDRGQEYFEGICWADVWREANLDKVKHRVKRVGIQGNAFVVETRAAAGSWNRGLVTTYTWTAEGGGVRLTVKVVPDGDWGDMILPRLGVRVGLPASLSRASWYGYGPGEAYPDTRSGVKLGQYGLSIDDLQTPYVFPQENGSRIDVRWADFAGSEGGLRVEGVPHFAFTARRWTTEQLQAARHTTDLVPGDNVWLNIDHAVNGIGTASCGEGVLPEYKLRVSETEFSVLLRPT</sequence>
<evidence type="ECO:0000256" key="1">
    <source>
        <dbReference type="ARBA" id="ARBA00001412"/>
    </source>
</evidence>
<dbReference type="GO" id="GO:0030246">
    <property type="term" value="F:carbohydrate binding"/>
    <property type="evidence" value="ECO:0007669"/>
    <property type="project" value="InterPro"/>
</dbReference>
<dbReference type="SMART" id="SM01038">
    <property type="entry name" value="Bgal_small_N"/>
    <property type="match status" value="1"/>
</dbReference>
<dbReference type="Gene3D" id="2.70.98.10">
    <property type="match status" value="1"/>
</dbReference>
<dbReference type="Proteomes" id="UP000827549">
    <property type="component" value="Chromosome 5"/>
</dbReference>
<dbReference type="Gene3D" id="3.20.20.80">
    <property type="entry name" value="Glycosidases"/>
    <property type="match status" value="1"/>
</dbReference>
<dbReference type="InterPro" id="IPR032312">
    <property type="entry name" value="LacZ_4"/>
</dbReference>
<reference evidence="9" key="1">
    <citation type="submission" date="2023-10" db="EMBL/GenBank/DDBJ databases">
        <authorList>
            <person name="Noh H."/>
        </authorList>
    </citation>
    <scope>NUCLEOTIDE SEQUENCE</scope>
    <source>
        <strain evidence="9">DUCC4014</strain>
    </source>
</reference>
<dbReference type="EMBL" id="CP086718">
    <property type="protein sequence ID" value="WOO84249.1"/>
    <property type="molecule type" value="Genomic_DNA"/>
</dbReference>
<evidence type="ECO:0000256" key="3">
    <source>
        <dbReference type="ARBA" id="ARBA00012756"/>
    </source>
</evidence>
<feature type="region of interest" description="Disordered" evidence="7">
    <location>
        <begin position="1"/>
        <end position="21"/>
    </location>
</feature>
<dbReference type="InterPro" id="IPR017853">
    <property type="entry name" value="GH"/>
</dbReference>
<dbReference type="FunFam" id="3.20.20.80:FF:000018">
    <property type="entry name" value="Beta-galactosidase"/>
    <property type="match status" value="1"/>
</dbReference>
<dbReference type="Pfam" id="PF02837">
    <property type="entry name" value="Glyco_hydro_2_N"/>
    <property type="match status" value="1"/>
</dbReference>
<dbReference type="SUPFAM" id="SSF49303">
    <property type="entry name" value="beta-Galactosidase/glucuronidase domain"/>
    <property type="match status" value="2"/>
</dbReference>
<evidence type="ECO:0000256" key="6">
    <source>
        <dbReference type="ARBA" id="ARBA00032230"/>
    </source>
</evidence>
<dbReference type="PROSITE" id="PS00719">
    <property type="entry name" value="GLYCOSYL_HYDROL_F2_1"/>
    <property type="match status" value="1"/>
</dbReference>
<dbReference type="PANTHER" id="PTHR46323:SF2">
    <property type="entry name" value="BETA-GALACTOSIDASE"/>
    <property type="match status" value="1"/>
</dbReference>
<dbReference type="SUPFAM" id="SSF49785">
    <property type="entry name" value="Galactose-binding domain-like"/>
    <property type="match status" value="1"/>
</dbReference>
<dbReference type="InterPro" id="IPR023230">
    <property type="entry name" value="Glyco_hydro_2_CS"/>
</dbReference>
<keyword evidence="10" id="KW-1185">Reference proteome</keyword>
<evidence type="ECO:0000256" key="7">
    <source>
        <dbReference type="SAM" id="MobiDB-lite"/>
    </source>
</evidence>
<dbReference type="EC" id="3.2.1.23" evidence="3"/>
<keyword evidence="4" id="KW-0378">Hydrolase</keyword>
<dbReference type="GO" id="GO:0009341">
    <property type="term" value="C:beta-galactosidase complex"/>
    <property type="evidence" value="ECO:0007669"/>
    <property type="project" value="InterPro"/>
</dbReference>
<dbReference type="GeneID" id="87810942"/>
<comment type="catalytic activity">
    <reaction evidence="1">
        <text>Hydrolysis of terminal non-reducing beta-D-galactose residues in beta-D-galactosides.</text>
        <dbReference type="EC" id="3.2.1.23"/>
    </reaction>
</comment>
<dbReference type="RefSeq" id="XP_062630275.1">
    <property type="nucleotide sequence ID" value="XM_062774291.1"/>
</dbReference>
<evidence type="ECO:0000259" key="8">
    <source>
        <dbReference type="SMART" id="SM01038"/>
    </source>
</evidence>
<dbReference type="PRINTS" id="PR00132">
    <property type="entry name" value="GLHYDRLASE2"/>
</dbReference>
<dbReference type="InterPro" id="IPR013783">
    <property type="entry name" value="Ig-like_fold"/>
</dbReference>
<dbReference type="Pfam" id="PF02929">
    <property type="entry name" value="Bgal_small_N"/>
    <property type="match status" value="1"/>
</dbReference>
<dbReference type="InterPro" id="IPR006101">
    <property type="entry name" value="Glyco_hydro_2"/>
</dbReference>
<evidence type="ECO:0000256" key="4">
    <source>
        <dbReference type="ARBA" id="ARBA00022801"/>
    </source>
</evidence>
<dbReference type="AlphaFoldDB" id="A0AAF0YHV6"/>
<keyword evidence="5" id="KW-0326">Glycosidase</keyword>
<dbReference type="InterPro" id="IPR050347">
    <property type="entry name" value="Bact_Beta-galactosidase"/>
</dbReference>
<dbReference type="Gene3D" id="2.60.120.260">
    <property type="entry name" value="Galactose-binding domain-like"/>
    <property type="match status" value="1"/>
</dbReference>
<evidence type="ECO:0000256" key="5">
    <source>
        <dbReference type="ARBA" id="ARBA00023295"/>
    </source>
</evidence>
<organism evidence="9 10">
    <name type="scientific">Vanrija pseudolonga</name>
    <dbReference type="NCBI Taxonomy" id="143232"/>
    <lineage>
        <taxon>Eukaryota</taxon>
        <taxon>Fungi</taxon>
        <taxon>Dikarya</taxon>
        <taxon>Basidiomycota</taxon>
        <taxon>Agaricomycotina</taxon>
        <taxon>Tremellomycetes</taxon>
        <taxon>Trichosporonales</taxon>
        <taxon>Trichosporonaceae</taxon>
        <taxon>Vanrija</taxon>
    </lineage>
</organism>
<evidence type="ECO:0000313" key="9">
    <source>
        <dbReference type="EMBL" id="WOO84249.1"/>
    </source>
</evidence>
<proteinExistence type="inferred from homology"/>
<accession>A0AAF0YHV6</accession>
<evidence type="ECO:0000256" key="2">
    <source>
        <dbReference type="ARBA" id="ARBA00007401"/>
    </source>
</evidence>
<feature type="compositionally biased region" description="Basic and acidic residues" evidence="7">
    <location>
        <begin position="8"/>
        <end position="17"/>
    </location>
</feature>
<feature type="domain" description="Beta galactosidase small chain/" evidence="8">
    <location>
        <begin position="705"/>
        <end position="970"/>
    </location>
</feature>
<name>A0AAF0YHV6_9TREE</name>
<comment type="similarity">
    <text evidence="2">Belongs to the glycosyl hydrolase 2 family.</text>
</comment>
<dbReference type="InterPro" id="IPR011013">
    <property type="entry name" value="Gal_mutarotase_sf_dom"/>
</dbReference>
<dbReference type="InterPro" id="IPR006103">
    <property type="entry name" value="Glyco_hydro_2_cat"/>
</dbReference>
<gene>
    <name evidence="9" type="primary">lacZ_2</name>
    <name evidence="9" type="ORF">LOC62_05G007771</name>
</gene>
<dbReference type="InterPro" id="IPR006104">
    <property type="entry name" value="Glyco_hydro_2_N"/>
</dbReference>
<dbReference type="PANTHER" id="PTHR46323">
    <property type="entry name" value="BETA-GALACTOSIDASE"/>
    <property type="match status" value="1"/>
</dbReference>
<evidence type="ECO:0000313" key="10">
    <source>
        <dbReference type="Proteomes" id="UP000827549"/>
    </source>
</evidence>
<protein>
    <recommendedName>
        <fullName evidence="3">beta-galactosidase</fullName>
        <ecNumber evidence="3">3.2.1.23</ecNumber>
    </recommendedName>
    <alternativeName>
        <fullName evidence="6">Lactase</fullName>
    </alternativeName>
</protein>
<dbReference type="SUPFAM" id="SSF51445">
    <property type="entry name" value="(Trans)glycosidases"/>
    <property type="match status" value="1"/>
</dbReference>
<dbReference type="InterPro" id="IPR008979">
    <property type="entry name" value="Galactose-bd-like_sf"/>
</dbReference>
<dbReference type="SUPFAM" id="SSF74650">
    <property type="entry name" value="Galactose mutarotase-like"/>
    <property type="match status" value="1"/>
</dbReference>
<dbReference type="InterPro" id="IPR036156">
    <property type="entry name" value="Beta-gal/glucu_dom_sf"/>
</dbReference>
<dbReference type="InterPro" id="IPR004199">
    <property type="entry name" value="B-gal_small/dom_5"/>
</dbReference>
<dbReference type="Pfam" id="PF02836">
    <property type="entry name" value="Glyco_hydro_2_C"/>
    <property type="match status" value="1"/>
</dbReference>
<dbReference type="PROSITE" id="PS00608">
    <property type="entry name" value="GLYCOSYL_HYDROL_F2_2"/>
    <property type="match status" value="1"/>
</dbReference>
<dbReference type="Gene3D" id="2.60.40.10">
    <property type="entry name" value="Immunoglobulins"/>
    <property type="match status" value="2"/>
</dbReference>
<dbReference type="InterPro" id="IPR014718">
    <property type="entry name" value="GH-type_carb-bd"/>
</dbReference>